<comment type="pathway">
    <text evidence="1 10">Lipid metabolism; malonyl-CoA biosynthesis; malonyl-CoA from acetyl-CoA: step 1/1.</text>
</comment>
<keyword evidence="13" id="KW-1185">Reference proteome</keyword>
<reference evidence="12" key="1">
    <citation type="submission" date="2022-08" db="EMBL/GenBank/DDBJ databases">
        <authorList>
            <person name="Dzunkova M."/>
            <person name="La Clair J."/>
            <person name="Tyml T."/>
            <person name="Doud D."/>
            <person name="Schulz F."/>
            <person name="Piquer S."/>
            <person name="Porcel Sanchis D."/>
            <person name="Osborn A."/>
            <person name="Robinson D."/>
            <person name="Louie K.B."/>
            <person name="Bowen B.P."/>
            <person name="Bowers R."/>
            <person name="Lee J."/>
            <person name="Arnau Llombart V."/>
            <person name="Diaz Villanueva W."/>
            <person name="Gosliner T."/>
            <person name="Northen T."/>
            <person name="Cheng J.-F."/>
            <person name="Burkart M.D."/>
            <person name="Woyke T."/>
        </authorList>
    </citation>
    <scope>NUCLEOTIDE SEQUENCE</scope>
    <source>
        <strain evidence="12">Df01</strain>
    </source>
</reference>
<keyword evidence="5 10" id="KW-0276">Fatty acid metabolism</keyword>
<protein>
    <recommendedName>
        <fullName evidence="10">Acetyl-coenzyme A carboxylase carboxyl transferase subunit alpha</fullName>
        <shortName evidence="10">ACCase subunit alpha</shortName>
        <shortName evidence="10">Acetyl-CoA carboxylase carboxyltransferase subunit alpha</shortName>
        <ecNumber evidence="10">2.1.3.15</ecNumber>
    </recommendedName>
</protein>
<dbReference type="GO" id="GO:0003989">
    <property type="term" value="F:acetyl-CoA carboxylase activity"/>
    <property type="evidence" value="ECO:0007669"/>
    <property type="project" value="UniProtKB-EC"/>
</dbReference>
<evidence type="ECO:0000256" key="7">
    <source>
        <dbReference type="ARBA" id="ARBA00023098"/>
    </source>
</evidence>
<keyword evidence="8 10" id="KW-0275">Fatty acid biosynthesis</keyword>
<organism evidence="12 13">
    <name type="scientific">Candidatus Doriopsillibacter californiensis</name>
    <dbReference type="NCBI Taxonomy" id="2970740"/>
    <lineage>
        <taxon>Bacteria</taxon>
        <taxon>Pseudomonadati</taxon>
        <taxon>Pseudomonadota</taxon>
        <taxon>Gammaproteobacteria</taxon>
        <taxon>Candidatus Tethybacterales</taxon>
        <taxon>Candidatus Persebacteraceae</taxon>
        <taxon>Candidatus Doriopsillibacter</taxon>
    </lineage>
</organism>
<evidence type="ECO:0000256" key="1">
    <source>
        <dbReference type="ARBA" id="ARBA00004956"/>
    </source>
</evidence>
<dbReference type="PROSITE" id="PS50989">
    <property type="entry name" value="COA_CT_CTER"/>
    <property type="match status" value="1"/>
</dbReference>
<accession>A0ABT7QLQ5</accession>
<dbReference type="SUPFAM" id="SSF52096">
    <property type="entry name" value="ClpP/crotonase"/>
    <property type="match status" value="1"/>
</dbReference>
<dbReference type="InterPro" id="IPR029045">
    <property type="entry name" value="ClpP/crotonase-like_dom_sf"/>
</dbReference>
<keyword evidence="6 10" id="KW-0067">ATP-binding</keyword>
<evidence type="ECO:0000259" key="11">
    <source>
        <dbReference type="PROSITE" id="PS50989"/>
    </source>
</evidence>
<evidence type="ECO:0000256" key="4">
    <source>
        <dbReference type="ARBA" id="ARBA00022741"/>
    </source>
</evidence>
<dbReference type="Gene3D" id="3.90.226.10">
    <property type="entry name" value="2-enoyl-CoA Hydratase, Chain A, domain 1"/>
    <property type="match status" value="1"/>
</dbReference>
<evidence type="ECO:0000256" key="2">
    <source>
        <dbReference type="ARBA" id="ARBA00022516"/>
    </source>
</evidence>
<comment type="subcellular location">
    <subcellularLocation>
        <location evidence="10">Cytoplasm</location>
    </subcellularLocation>
</comment>
<comment type="catalytic activity">
    <reaction evidence="9 10">
        <text>N(6)-carboxybiotinyl-L-lysyl-[protein] + acetyl-CoA = N(6)-biotinyl-L-lysyl-[protein] + malonyl-CoA</text>
        <dbReference type="Rhea" id="RHEA:54728"/>
        <dbReference type="Rhea" id="RHEA-COMP:10505"/>
        <dbReference type="Rhea" id="RHEA-COMP:10506"/>
        <dbReference type="ChEBI" id="CHEBI:57288"/>
        <dbReference type="ChEBI" id="CHEBI:57384"/>
        <dbReference type="ChEBI" id="CHEBI:83144"/>
        <dbReference type="ChEBI" id="CHEBI:83145"/>
        <dbReference type="EC" id="2.1.3.15"/>
    </reaction>
</comment>
<keyword evidence="4 10" id="KW-0547">Nucleotide-binding</keyword>
<dbReference type="PANTHER" id="PTHR42853:SF3">
    <property type="entry name" value="ACETYL-COENZYME A CARBOXYLASE CARBOXYL TRANSFERASE SUBUNIT ALPHA, CHLOROPLASTIC"/>
    <property type="match status" value="1"/>
</dbReference>
<dbReference type="EMBL" id="JANQAO010000003">
    <property type="protein sequence ID" value="MDM5147641.1"/>
    <property type="molecule type" value="Genomic_DNA"/>
</dbReference>
<feature type="domain" description="CoA carboxyltransferase C-terminal" evidence="11">
    <location>
        <begin position="39"/>
        <end position="293"/>
    </location>
</feature>
<comment type="similarity">
    <text evidence="10">Belongs to the AccA family.</text>
</comment>
<evidence type="ECO:0000256" key="6">
    <source>
        <dbReference type="ARBA" id="ARBA00022840"/>
    </source>
</evidence>
<dbReference type="NCBIfam" id="NF004344">
    <property type="entry name" value="PRK05724.1"/>
    <property type="match status" value="1"/>
</dbReference>
<dbReference type="NCBIfam" id="NF041504">
    <property type="entry name" value="AccA_sub"/>
    <property type="match status" value="1"/>
</dbReference>
<evidence type="ECO:0000313" key="13">
    <source>
        <dbReference type="Proteomes" id="UP001168167"/>
    </source>
</evidence>
<keyword evidence="12" id="KW-0436">Ligase</keyword>
<keyword evidence="10" id="KW-0963">Cytoplasm</keyword>
<comment type="function">
    <text evidence="10">Component of the acetyl coenzyme A carboxylase (ACC) complex. First, biotin carboxylase catalyzes the carboxylation of biotin on its carrier protein (BCCP) and then the CO(2) group is transferred by the carboxyltransferase to acetyl-CoA to form malonyl-CoA.</text>
</comment>
<dbReference type="InterPro" id="IPR001095">
    <property type="entry name" value="Acetyl_CoA_COase_a_su"/>
</dbReference>
<evidence type="ECO:0000256" key="3">
    <source>
        <dbReference type="ARBA" id="ARBA00022679"/>
    </source>
</evidence>
<evidence type="ECO:0000256" key="9">
    <source>
        <dbReference type="ARBA" id="ARBA00049152"/>
    </source>
</evidence>
<dbReference type="EC" id="2.1.3.15" evidence="10"/>
<evidence type="ECO:0000313" key="12">
    <source>
        <dbReference type="EMBL" id="MDM5147641.1"/>
    </source>
</evidence>
<dbReference type="PANTHER" id="PTHR42853">
    <property type="entry name" value="ACETYL-COENZYME A CARBOXYLASE CARBOXYL TRANSFERASE SUBUNIT ALPHA"/>
    <property type="match status" value="1"/>
</dbReference>
<evidence type="ECO:0000256" key="8">
    <source>
        <dbReference type="ARBA" id="ARBA00023160"/>
    </source>
</evidence>
<dbReference type="Proteomes" id="UP001168167">
    <property type="component" value="Unassembled WGS sequence"/>
</dbReference>
<gene>
    <name evidence="10" type="primary">accA</name>
    <name evidence="12" type="ORF">NQX30_04560</name>
</gene>
<keyword evidence="7 10" id="KW-0443">Lipid metabolism</keyword>
<keyword evidence="3 10" id="KW-0808">Transferase</keyword>
<dbReference type="HAMAP" id="MF_00823">
    <property type="entry name" value="AcetylCoA_CT_alpha"/>
    <property type="match status" value="1"/>
</dbReference>
<sequence length="321" mass="35326">MRQLLDFELEIEPFEAEMEMLRRSEDTGEGDDILKRLRQLEKKKETSLKTIYSKLTDWQACQVARHPARPQMMDYICGLCADFVELHGDRCFADDKAIIAGLAKFEGRSVAVIGQQKGHTTSERLERNFGMAGPEGYRKALRVMGLAEKFNLPLLNFVDTPGAYPGIGAEERGQSGAIGMCLQRAATLRTPTLVIVIGEGGSGGALAIAVGDYVAMLRYAVYSVISPEGCASILWKDASRTAEAAALLGLTAAQLKKMSLIDDIIDEPAGGAHRHADGVIAATGVTLNTALERLHNLDIETLLEARRQRWRNYGKYLERRQ</sequence>
<keyword evidence="2 10" id="KW-0444">Lipid biosynthesis</keyword>
<comment type="caution">
    <text evidence="12">The sequence shown here is derived from an EMBL/GenBank/DDBJ whole genome shotgun (WGS) entry which is preliminary data.</text>
</comment>
<proteinExistence type="inferred from homology"/>
<evidence type="ECO:0000256" key="10">
    <source>
        <dbReference type="HAMAP-Rule" id="MF_00823"/>
    </source>
</evidence>
<dbReference type="PRINTS" id="PR01069">
    <property type="entry name" value="ACCCTRFRASEA"/>
</dbReference>
<name>A0ABT7QLQ5_9GAMM</name>
<reference evidence="12" key="2">
    <citation type="journal article" date="2023" name="Microbiome">
        <title>Synthase-selected sorting approach identifies a beta-lactone synthase in a nudibranch symbiotic bacterium.</title>
        <authorList>
            <person name="Dzunkova M."/>
            <person name="La Clair J.J."/>
            <person name="Tyml T."/>
            <person name="Doud D."/>
            <person name="Schulz F."/>
            <person name="Piquer-Esteban S."/>
            <person name="Porcel Sanchis D."/>
            <person name="Osborn A."/>
            <person name="Robinson D."/>
            <person name="Louie K.B."/>
            <person name="Bowen B.P."/>
            <person name="Bowers R.M."/>
            <person name="Lee J."/>
            <person name="Arnau V."/>
            <person name="Diaz-Villanueva W."/>
            <person name="Stepanauskas R."/>
            <person name="Gosliner T."/>
            <person name="Date S.V."/>
            <person name="Northen T.R."/>
            <person name="Cheng J.F."/>
            <person name="Burkart M.D."/>
            <person name="Woyke T."/>
        </authorList>
    </citation>
    <scope>NUCLEOTIDE SEQUENCE</scope>
    <source>
        <strain evidence="12">Df01</strain>
    </source>
</reference>
<dbReference type="Pfam" id="PF03255">
    <property type="entry name" value="ACCA"/>
    <property type="match status" value="1"/>
</dbReference>
<evidence type="ECO:0000256" key="5">
    <source>
        <dbReference type="ARBA" id="ARBA00022832"/>
    </source>
</evidence>
<dbReference type="InterPro" id="IPR011763">
    <property type="entry name" value="COA_CT_C"/>
</dbReference>
<comment type="subunit">
    <text evidence="10">Acetyl-CoA carboxylase is a heterohexamer composed of biotin carboxyl carrier protein (AccB), biotin carboxylase (AccC) and two subunits each of ACCase subunit alpha (AccA) and ACCase subunit beta (AccD).</text>
</comment>
<dbReference type="NCBIfam" id="TIGR00513">
    <property type="entry name" value="accA"/>
    <property type="match status" value="1"/>
</dbReference>